<accession>A0AA37L6A3</accession>
<gene>
    <name evidence="4" type="ORF">ColSpa_00391</name>
</gene>
<sequence length="320" mass="34448">MRALLLNAEDKSATVQETHRPTPCDGELLIRVEAVALNPVDSLYVLNPLGKTGRTVGSDFAGTVIESNSTTHQAGQRVAGFLQGACSINDRPGAFADYLVCPADLTWRVPDSMILEEAAAISLCALTAAQGLFYRLGIRPPFSWTDQSRASLSNKSRDDGLITPFSIFIYGASTSVGMYAAQLVRRSAEASGVAVKLIGAVSKPRFPFLQAEPYVYDALVDYRDPDWPAQVRTFTGAAGGVDFVYDCISEGATVRLASSTLRESGKMAIVRSREGGAFRSDGLKVDPMYGAVWEAFGVEIQYQNLIVPASHEAREFAGAF</sequence>
<dbReference type="EMBL" id="BQXU01000001">
    <property type="protein sequence ID" value="GKT40210.1"/>
    <property type="molecule type" value="Genomic_DNA"/>
</dbReference>
<dbReference type="InterPro" id="IPR047122">
    <property type="entry name" value="Trans-enoyl_RdTase-like"/>
</dbReference>
<dbReference type="Gene3D" id="3.90.180.10">
    <property type="entry name" value="Medium-chain alcohol dehydrogenases, catalytic domain"/>
    <property type="match status" value="1"/>
</dbReference>
<dbReference type="GeneID" id="73321193"/>
<dbReference type="Gene3D" id="3.40.50.720">
    <property type="entry name" value="NAD(P)-binding Rossmann-like Domain"/>
    <property type="match status" value="1"/>
</dbReference>
<dbReference type="CDD" id="cd08249">
    <property type="entry name" value="enoyl_reductase_like"/>
    <property type="match status" value="1"/>
</dbReference>
<dbReference type="InterPro" id="IPR020843">
    <property type="entry name" value="ER"/>
</dbReference>
<dbReference type="RefSeq" id="XP_049122560.1">
    <property type="nucleotide sequence ID" value="XM_049266603.1"/>
</dbReference>
<dbReference type="Pfam" id="PF08240">
    <property type="entry name" value="ADH_N"/>
    <property type="match status" value="1"/>
</dbReference>
<evidence type="ECO:0000259" key="3">
    <source>
        <dbReference type="SMART" id="SM00829"/>
    </source>
</evidence>
<dbReference type="PANTHER" id="PTHR45348:SF7">
    <property type="entry name" value="ZINC BINDING OXIDOREDUCTASE, PUTATIVE-RELATED"/>
    <property type="match status" value="1"/>
</dbReference>
<dbReference type="SMART" id="SM00829">
    <property type="entry name" value="PKS_ER"/>
    <property type="match status" value="1"/>
</dbReference>
<evidence type="ECO:0000313" key="4">
    <source>
        <dbReference type="EMBL" id="GKT40210.1"/>
    </source>
</evidence>
<comment type="similarity">
    <text evidence="1">Belongs to the zinc-containing alcohol dehydrogenase family.</text>
</comment>
<dbReference type="SUPFAM" id="SSF50129">
    <property type="entry name" value="GroES-like"/>
    <property type="match status" value="1"/>
</dbReference>
<evidence type="ECO:0000256" key="1">
    <source>
        <dbReference type="ARBA" id="ARBA00008072"/>
    </source>
</evidence>
<dbReference type="InterPro" id="IPR013154">
    <property type="entry name" value="ADH-like_N"/>
</dbReference>
<proteinExistence type="inferred from homology"/>
<evidence type="ECO:0000313" key="5">
    <source>
        <dbReference type="Proteomes" id="UP001055115"/>
    </source>
</evidence>
<dbReference type="Proteomes" id="UP001055115">
    <property type="component" value="Unassembled WGS sequence"/>
</dbReference>
<protein>
    <submittedName>
        <fullName evidence="4">Trans-enoyl reductase FFUJ_12240</fullName>
    </submittedName>
</protein>
<comment type="caution">
    <text evidence="4">The sequence shown here is derived from an EMBL/GenBank/DDBJ whole genome shotgun (WGS) entry which is preliminary data.</text>
</comment>
<dbReference type="InterPro" id="IPR036291">
    <property type="entry name" value="NAD(P)-bd_dom_sf"/>
</dbReference>
<dbReference type="SUPFAM" id="SSF51735">
    <property type="entry name" value="NAD(P)-binding Rossmann-fold domains"/>
    <property type="match status" value="1"/>
</dbReference>
<feature type="domain" description="Enoyl reductase (ER)" evidence="3">
    <location>
        <begin position="8"/>
        <end position="307"/>
    </location>
</feature>
<name>A0AA37L6A3_9PEZI</name>
<keyword evidence="5" id="KW-1185">Reference proteome</keyword>
<reference evidence="4 5" key="1">
    <citation type="submission" date="2022-03" db="EMBL/GenBank/DDBJ databases">
        <title>Genome data of Colletotrichum spp.</title>
        <authorList>
            <person name="Utami Y.D."/>
            <person name="Hiruma K."/>
        </authorList>
    </citation>
    <scope>NUCLEOTIDE SEQUENCE [LARGE SCALE GENOMIC DNA]</scope>
    <source>
        <strain evidence="4 5">MAFF 239500</strain>
    </source>
</reference>
<dbReference type="InterPro" id="IPR011032">
    <property type="entry name" value="GroES-like_sf"/>
</dbReference>
<dbReference type="AlphaFoldDB" id="A0AA37L6A3"/>
<organism evidence="4 5">
    <name type="scientific">Colletotrichum spaethianum</name>
    <dbReference type="NCBI Taxonomy" id="700344"/>
    <lineage>
        <taxon>Eukaryota</taxon>
        <taxon>Fungi</taxon>
        <taxon>Dikarya</taxon>
        <taxon>Ascomycota</taxon>
        <taxon>Pezizomycotina</taxon>
        <taxon>Sordariomycetes</taxon>
        <taxon>Hypocreomycetidae</taxon>
        <taxon>Glomerellales</taxon>
        <taxon>Glomerellaceae</taxon>
        <taxon>Colletotrichum</taxon>
        <taxon>Colletotrichum spaethianum species complex</taxon>
    </lineage>
</organism>
<dbReference type="GO" id="GO:0016651">
    <property type="term" value="F:oxidoreductase activity, acting on NAD(P)H"/>
    <property type="evidence" value="ECO:0007669"/>
    <property type="project" value="InterPro"/>
</dbReference>
<keyword evidence="2" id="KW-0560">Oxidoreductase</keyword>
<evidence type="ECO:0000256" key="2">
    <source>
        <dbReference type="ARBA" id="ARBA00023002"/>
    </source>
</evidence>
<dbReference type="PANTHER" id="PTHR45348">
    <property type="entry name" value="HYPOTHETICAL OXIDOREDUCTASE (EUROFUNG)"/>
    <property type="match status" value="1"/>
</dbReference>